<keyword evidence="3" id="KW-1185">Reference proteome</keyword>
<feature type="region of interest" description="Disordered" evidence="1">
    <location>
        <begin position="43"/>
        <end position="65"/>
    </location>
</feature>
<gene>
    <name evidence="2" type="ORF">BJX67DRAFT_367366</name>
</gene>
<reference evidence="2 3" key="1">
    <citation type="submission" date="2024-07" db="EMBL/GenBank/DDBJ databases">
        <title>Section-level genome sequencing and comparative genomics of Aspergillus sections Usti and Cavernicolus.</title>
        <authorList>
            <consortium name="Lawrence Berkeley National Laboratory"/>
            <person name="Nybo J.L."/>
            <person name="Vesth T.C."/>
            <person name="Theobald S."/>
            <person name="Frisvad J.C."/>
            <person name="Larsen T.O."/>
            <person name="Kjaerboelling I."/>
            <person name="Rothschild-Mancinelli K."/>
            <person name="Lyhne E.K."/>
            <person name="Kogle M.E."/>
            <person name="Barry K."/>
            <person name="Clum A."/>
            <person name="Na H."/>
            <person name="Ledsgaard L."/>
            <person name="Lin J."/>
            <person name="Lipzen A."/>
            <person name="Kuo A."/>
            <person name="Riley R."/>
            <person name="Mondo S."/>
            <person name="Labutti K."/>
            <person name="Haridas S."/>
            <person name="Pangalinan J."/>
            <person name="Salamov A.A."/>
            <person name="Simmons B.A."/>
            <person name="Magnuson J.K."/>
            <person name="Chen J."/>
            <person name="Drula E."/>
            <person name="Henrissat B."/>
            <person name="Wiebenga A."/>
            <person name="Lubbers R.J."/>
            <person name="Gomes A.C."/>
            <person name="Macurrencykelacurrency M.R."/>
            <person name="Stajich J."/>
            <person name="Grigoriev I.V."/>
            <person name="Mortensen U.H."/>
            <person name="De Vries R.P."/>
            <person name="Baker S.E."/>
            <person name="Andersen M.R."/>
        </authorList>
    </citation>
    <scope>NUCLEOTIDE SEQUENCE [LARGE SCALE GENOMIC DNA]</scope>
    <source>
        <strain evidence="2 3">CBS 449.75</strain>
    </source>
</reference>
<dbReference type="Proteomes" id="UP001610432">
    <property type="component" value="Unassembled WGS sequence"/>
</dbReference>
<evidence type="ECO:0000256" key="1">
    <source>
        <dbReference type="SAM" id="MobiDB-lite"/>
    </source>
</evidence>
<name>A0ABR4LC66_9EURO</name>
<organism evidence="2 3">
    <name type="scientific">Aspergillus lucknowensis</name>
    <dbReference type="NCBI Taxonomy" id="176173"/>
    <lineage>
        <taxon>Eukaryota</taxon>
        <taxon>Fungi</taxon>
        <taxon>Dikarya</taxon>
        <taxon>Ascomycota</taxon>
        <taxon>Pezizomycotina</taxon>
        <taxon>Eurotiomycetes</taxon>
        <taxon>Eurotiomycetidae</taxon>
        <taxon>Eurotiales</taxon>
        <taxon>Aspergillaceae</taxon>
        <taxon>Aspergillus</taxon>
        <taxon>Aspergillus subgen. Nidulantes</taxon>
    </lineage>
</organism>
<feature type="compositionally biased region" description="Polar residues" evidence="1">
    <location>
        <begin position="50"/>
        <end position="65"/>
    </location>
</feature>
<proteinExistence type="predicted"/>
<sequence length="65" mass="7783">MTEEHRESWRVENTPSQLRYTCKHIKHNNLTYLRGLVQPDGVPSRKPQRTCWNQQSQQTGVIWHP</sequence>
<protein>
    <submittedName>
        <fullName evidence="2">Uncharacterized protein</fullName>
    </submittedName>
</protein>
<dbReference type="RefSeq" id="XP_070880952.1">
    <property type="nucleotide sequence ID" value="XM_071030518.1"/>
</dbReference>
<comment type="caution">
    <text evidence="2">The sequence shown here is derived from an EMBL/GenBank/DDBJ whole genome shotgun (WGS) entry which is preliminary data.</text>
</comment>
<accession>A0ABR4LC66</accession>
<evidence type="ECO:0000313" key="3">
    <source>
        <dbReference type="Proteomes" id="UP001610432"/>
    </source>
</evidence>
<evidence type="ECO:0000313" key="2">
    <source>
        <dbReference type="EMBL" id="KAL2861058.1"/>
    </source>
</evidence>
<dbReference type="EMBL" id="JBFXLQ010000076">
    <property type="protein sequence ID" value="KAL2861058.1"/>
    <property type="molecule type" value="Genomic_DNA"/>
</dbReference>
<dbReference type="GeneID" id="98145590"/>